<organism evidence="1 2">
    <name type="scientific">Drouetiella hepatica Uher 2000/2452</name>
    <dbReference type="NCBI Taxonomy" id="904376"/>
    <lineage>
        <taxon>Bacteria</taxon>
        <taxon>Bacillati</taxon>
        <taxon>Cyanobacteriota</taxon>
        <taxon>Cyanophyceae</taxon>
        <taxon>Oculatellales</taxon>
        <taxon>Oculatellaceae</taxon>
        <taxon>Drouetiella</taxon>
    </lineage>
</organism>
<dbReference type="PANTHER" id="PTHR12922">
    <property type="entry name" value="UBIQUINONE BIOSYNTHESIS PROTEIN"/>
    <property type="match status" value="1"/>
</dbReference>
<dbReference type="Pfam" id="PF05019">
    <property type="entry name" value="Coq4"/>
    <property type="match status" value="1"/>
</dbReference>
<dbReference type="Proteomes" id="UP000757435">
    <property type="component" value="Unassembled WGS sequence"/>
</dbReference>
<name>A0A951UL65_9CYAN</name>
<evidence type="ECO:0000313" key="2">
    <source>
        <dbReference type="Proteomes" id="UP000757435"/>
    </source>
</evidence>
<reference evidence="1" key="1">
    <citation type="submission" date="2021-05" db="EMBL/GenBank/DDBJ databases">
        <authorList>
            <person name="Pietrasiak N."/>
            <person name="Ward R."/>
            <person name="Stajich J.E."/>
            <person name="Kurbessoian T."/>
        </authorList>
    </citation>
    <scope>NUCLEOTIDE SEQUENCE</scope>
    <source>
        <strain evidence="1">UHER 2000/2452</strain>
    </source>
</reference>
<keyword evidence="1" id="KW-0830">Ubiquinone</keyword>
<sequence>MRFPTILPAQFTIVFNTRAAEIQHHLHLLQVLKPFVTLLYGEDSLDTVGELSVALLKTPSFDLAVQHLQRDPAAAALIQERYLAPPHDLDALLQYPQDSLGYVYAAQMKAKGFDPDLYSHLNVDSDASYVEARLGQTHDIWHTVTGFKTSAIDEIGLQAFHLPQFPYPLATMLIANSLMASTFFEPAELPQLLNAIAQGWEMGKAAKSLFAQKWEQSWDKPLSQWQAELGIQPIVYQPIVYENFQHQGEERSPDFN</sequence>
<proteinExistence type="predicted"/>
<protein>
    <submittedName>
        <fullName evidence="1">Ubiquinone biosynthesis protein</fullName>
    </submittedName>
</protein>
<dbReference type="EMBL" id="JAHHHD010000003">
    <property type="protein sequence ID" value="MBW4657965.1"/>
    <property type="molecule type" value="Genomic_DNA"/>
</dbReference>
<dbReference type="AlphaFoldDB" id="A0A951UL65"/>
<reference evidence="1" key="2">
    <citation type="journal article" date="2022" name="Microbiol. Resour. Announc.">
        <title>Metagenome Sequencing to Explore Phylogenomics of Terrestrial Cyanobacteria.</title>
        <authorList>
            <person name="Ward R.D."/>
            <person name="Stajich J.E."/>
            <person name="Johansen J.R."/>
            <person name="Huntemann M."/>
            <person name="Clum A."/>
            <person name="Foster B."/>
            <person name="Foster B."/>
            <person name="Roux S."/>
            <person name="Palaniappan K."/>
            <person name="Varghese N."/>
            <person name="Mukherjee S."/>
            <person name="Reddy T.B.K."/>
            <person name="Daum C."/>
            <person name="Copeland A."/>
            <person name="Chen I.A."/>
            <person name="Ivanova N.N."/>
            <person name="Kyrpides N.C."/>
            <person name="Shapiro N."/>
            <person name="Eloe-Fadrosh E.A."/>
            <person name="Pietrasiak N."/>
        </authorList>
    </citation>
    <scope>NUCLEOTIDE SEQUENCE</scope>
    <source>
        <strain evidence="1">UHER 2000/2452</strain>
    </source>
</reference>
<dbReference type="InterPro" id="IPR007715">
    <property type="entry name" value="Coq4"/>
</dbReference>
<dbReference type="PANTHER" id="PTHR12922:SF7">
    <property type="entry name" value="UBIQUINONE BIOSYNTHESIS PROTEIN COQ4 HOMOLOG, MITOCHONDRIAL"/>
    <property type="match status" value="1"/>
</dbReference>
<gene>
    <name evidence="1" type="ORF">KME15_04770</name>
</gene>
<dbReference type="GO" id="GO:0006744">
    <property type="term" value="P:ubiquinone biosynthetic process"/>
    <property type="evidence" value="ECO:0007669"/>
    <property type="project" value="InterPro"/>
</dbReference>
<comment type="caution">
    <text evidence="1">The sequence shown here is derived from an EMBL/GenBank/DDBJ whole genome shotgun (WGS) entry which is preliminary data.</text>
</comment>
<evidence type="ECO:0000313" key="1">
    <source>
        <dbReference type="EMBL" id="MBW4657965.1"/>
    </source>
</evidence>
<accession>A0A951UL65</accession>